<feature type="non-terminal residue" evidence="1">
    <location>
        <position position="84"/>
    </location>
</feature>
<comment type="caution">
    <text evidence="1">The sequence shown here is derived from an EMBL/GenBank/DDBJ whole genome shotgun (WGS) entry which is preliminary data.</text>
</comment>
<proteinExistence type="predicted"/>
<name>A0A6A4LBX3_9ERIC</name>
<dbReference type="Proteomes" id="UP000428333">
    <property type="component" value="Linkage Group LG09"/>
</dbReference>
<dbReference type="OrthoDB" id="10259687at2759"/>
<organism evidence="1 2">
    <name type="scientific">Rhododendron williamsianum</name>
    <dbReference type="NCBI Taxonomy" id="262921"/>
    <lineage>
        <taxon>Eukaryota</taxon>
        <taxon>Viridiplantae</taxon>
        <taxon>Streptophyta</taxon>
        <taxon>Embryophyta</taxon>
        <taxon>Tracheophyta</taxon>
        <taxon>Spermatophyta</taxon>
        <taxon>Magnoliopsida</taxon>
        <taxon>eudicotyledons</taxon>
        <taxon>Gunneridae</taxon>
        <taxon>Pentapetalae</taxon>
        <taxon>asterids</taxon>
        <taxon>Ericales</taxon>
        <taxon>Ericaceae</taxon>
        <taxon>Ericoideae</taxon>
        <taxon>Rhodoreae</taxon>
        <taxon>Rhododendron</taxon>
    </lineage>
</organism>
<dbReference type="AlphaFoldDB" id="A0A6A4LBX3"/>
<feature type="non-terminal residue" evidence="1">
    <location>
        <position position="1"/>
    </location>
</feature>
<sequence length="84" mass="9101">MEASPHSARLSTPSLFPEFQLNNSPVPSTGFTKVMGIDQSLMATVTITVEEFLGQQWITLAALGRAALIGAQSIIHLDDFQRSI</sequence>
<keyword evidence="2" id="KW-1185">Reference proteome</keyword>
<evidence type="ECO:0000313" key="2">
    <source>
        <dbReference type="Proteomes" id="UP000428333"/>
    </source>
</evidence>
<accession>A0A6A4LBX3</accession>
<gene>
    <name evidence="1" type="ORF">C3L33_15273</name>
</gene>
<evidence type="ECO:0000313" key="1">
    <source>
        <dbReference type="EMBL" id="KAE9452829.1"/>
    </source>
</evidence>
<dbReference type="EMBL" id="QEFC01002340">
    <property type="protein sequence ID" value="KAE9452829.1"/>
    <property type="molecule type" value="Genomic_DNA"/>
</dbReference>
<reference evidence="1 2" key="1">
    <citation type="journal article" date="2019" name="Genome Biol. Evol.">
        <title>The Rhododendron genome and chromosomal organization provide insight into shared whole-genome duplications across the heath family (Ericaceae).</title>
        <authorList>
            <person name="Soza V.L."/>
            <person name="Lindsley D."/>
            <person name="Waalkes A."/>
            <person name="Ramage E."/>
            <person name="Patwardhan R.P."/>
            <person name="Burton J.N."/>
            <person name="Adey A."/>
            <person name="Kumar A."/>
            <person name="Qiu R."/>
            <person name="Shendure J."/>
            <person name="Hall B."/>
        </authorList>
    </citation>
    <scope>NUCLEOTIDE SEQUENCE [LARGE SCALE GENOMIC DNA]</scope>
    <source>
        <strain evidence="1">RSF 1966-606</strain>
    </source>
</reference>
<protein>
    <submittedName>
        <fullName evidence="1">Uncharacterized protein</fullName>
    </submittedName>
</protein>